<gene>
    <name evidence="1" type="ORF">AOPFMNJM_3338</name>
</gene>
<evidence type="ECO:0000313" key="2">
    <source>
        <dbReference type="Proteomes" id="UP001055102"/>
    </source>
</evidence>
<proteinExistence type="predicted"/>
<name>A0ABQ4SXR6_9HYPH</name>
<reference evidence="1" key="1">
    <citation type="journal article" date="2021" name="Front. Microbiol.">
        <title>Comprehensive Comparative Genomics and Phenotyping of Methylobacterium Species.</title>
        <authorList>
            <person name="Alessa O."/>
            <person name="Ogura Y."/>
            <person name="Fujitani Y."/>
            <person name="Takami H."/>
            <person name="Hayashi T."/>
            <person name="Sahin N."/>
            <person name="Tani A."/>
        </authorList>
    </citation>
    <scope>NUCLEOTIDE SEQUENCE</scope>
    <source>
        <strain evidence="1">LMG 23639</strain>
    </source>
</reference>
<dbReference type="EMBL" id="BPQR01000058">
    <property type="protein sequence ID" value="GJE08006.1"/>
    <property type="molecule type" value="Genomic_DNA"/>
</dbReference>
<organism evidence="1 2">
    <name type="scientific">Methylobacterium jeotgali</name>
    <dbReference type="NCBI Taxonomy" id="381630"/>
    <lineage>
        <taxon>Bacteria</taxon>
        <taxon>Pseudomonadati</taxon>
        <taxon>Pseudomonadota</taxon>
        <taxon>Alphaproteobacteria</taxon>
        <taxon>Hyphomicrobiales</taxon>
        <taxon>Methylobacteriaceae</taxon>
        <taxon>Methylobacterium</taxon>
    </lineage>
</organism>
<dbReference type="Proteomes" id="UP001055102">
    <property type="component" value="Unassembled WGS sequence"/>
</dbReference>
<evidence type="ECO:0000313" key="1">
    <source>
        <dbReference type="EMBL" id="GJE08006.1"/>
    </source>
</evidence>
<sequence>MTASDTKDSLKDHCSPAGYSHFVSRLAANKPDTTLVPARVMRAVLTRALADAKLIDDAKKALMYGKDRPVIAGFRAEVERTRELHAGSDYSQADLETGLARIHAALGMRTEADEILQQELDILCGKPVKPADQADELGDLLWYGQLYLNATGWSLLGVVQRNVAKLIERFKGLSYTTEGAVNRDKSAEAQAQEAVS</sequence>
<protein>
    <recommendedName>
        <fullName evidence="3">NTP pyrophosphohydrolase MazG putative catalytic core domain-containing protein</fullName>
    </recommendedName>
</protein>
<evidence type="ECO:0008006" key="3">
    <source>
        <dbReference type="Google" id="ProtNLM"/>
    </source>
</evidence>
<reference evidence="1" key="2">
    <citation type="submission" date="2021-08" db="EMBL/GenBank/DDBJ databases">
        <authorList>
            <person name="Tani A."/>
            <person name="Ola A."/>
            <person name="Ogura Y."/>
            <person name="Katsura K."/>
            <person name="Hayashi T."/>
        </authorList>
    </citation>
    <scope>NUCLEOTIDE SEQUENCE</scope>
    <source>
        <strain evidence="1">LMG 23639</strain>
    </source>
</reference>
<dbReference type="SUPFAM" id="SSF101386">
    <property type="entry name" value="all-alpha NTP pyrophosphatases"/>
    <property type="match status" value="1"/>
</dbReference>
<keyword evidence="2" id="KW-1185">Reference proteome</keyword>
<comment type="caution">
    <text evidence="1">The sequence shown here is derived from an EMBL/GenBank/DDBJ whole genome shotgun (WGS) entry which is preliminary data.</text>
</comment>
<accession>A0ABQ4SXR6</accession>